<dbReference type="Proteomes" id="UP000091857">
    <property type="component" value="Chromosome 4"/>
</dbReference>
<proteinExistence type="predicted"/>
<reference evidence="3" key="1">
    <citation type="journal article" date="2016" name="Nat. Biotechnol.">
        <title>Sequencing wild and cultivated cassava and related species reveals extensive interspecific hybridization and genetic diversity.</title>
        <authorList>
            <person name="Bredeson J.V."/>
            <person name="Lyons J.B."/>
            <person name="Prochnik S.E."/>
            <person name="Wu G.A."/>
            <person name="Ha C.M."/>
            <person name="Edsinger-Gonzales E."/>
            <person name="Grimwood J."/>
            <person name="Schmutz J."/>
            <person name="Rabbi I.Y."/>
            <person name="Egesi C."/>
            <person name="Nauluvula P."/>
            <person name="Lebot V."/>
            <person name="Ndunguru J."/>
            <person name="Mkamilo G."/>
            <person name="Bart R.S."/>
            <person name="Setter T.L."/>
            <person name="Gleadow R.M."/>
            <person name="Kulakow P."/>
            <person name="Ferguson M.E."/>
            <person name="Rounsley S."/>
            <person name="Rokhsar D.S."/>
        </authorList>
    </citation>
    <scope>NUCLEOTIDE SEQUENCE [LARGE SCALE GENOMIC DNA]</scope>
    <source>
        <strain evidence="3">cv. AM560-2</strain>
    </source>
</reference>
<dbReference type="InterPro" id="IPR051304">
    <property type="entry name" value="SCF_F-box_domain"/>
</dbReference>
<dbReference type="SMART" id="SM00256">
    <property type="entry name" value="FBOX"/>
    <property type="match status" value="1"/>
</dbReference>
<dbReference type="Pfam" id="PF00646">
    <property type="entry name" value="F-box"/>
    <property type="match status" value="1"/>
</dbReference>
<evidence type="ECO:0000313" key="2">
    <source>
        <dbReference type="EMBL" id="OAY52254.1"/>
    </source>
</evidence>
<dbReference type="Gene3D" id="1.20.1280.50">
    <property type="match status" value="1"/>
</dbReference>
<evidence type="ECO:0000313" key="3">
    <source>
        <dbReference type="Proteomes" id="UP000091857"/>
    </source>
</evidence>
<dbReference type="AlphaFoldDB" id="A0A2C9W086"/>
<dbReference type="PANTHER" id="PTHR47123:SF15">
    <property type="entry name" value="F-BOX PROTEIN SKIP23"/>
    <property type="match status" value="1"/>
</dbReference>
<keyword evidence="3" id="KW-1185">Reference proteome</keyword>
<dbReference type="GO" id="GO:0016567">
    <property type="term" value="P:protein ubiquitination"/>
    <property type="evidence" value="ECO:0000318"/>
    <property type="project" value="GO_Central"/>
</dbReference>
<evidence type="ECO:0000259" key="1">
    <source>
        <dbReference type="SMART" id="SM00256"/>
    </source>
</evidence>
<dbReference type="EMBL" id="CM004390">
    <property type="protein sequence ID" value="OAY52254.1"/>
    <property type="molecule type" value="Genomic_DNA"/>
</dbReference>
<comment type="caution">
    <text evidence="2">The sequence shown here is derived from an EMBL/GenBank/DDBJ whole genome shotgun (WGS) entry which is preliminary data.</text>
</comment>
<dbReference type="Gramene" id="Manes.04G069000.1.v8.1">
    <property type="protein sequence ID" value="Manes.04G069000.1.v8.1.CDS"/>
    <property type="gene ID" value="Manes.04G069000.v8.1"/>
</dbReference>
<organism evidence="2 3">
    <name type="scientific">Manihot esculenta</name>
    <name type="common">Cassava</name>
    <name type="synonym">Jatropha manihot</name>
    <dbReference type="NCBI Taxonomy" id="3983"/>
    <lineage>
        <taxon>Eukaryota</taxon>
        <taxon>Viridiplantae</taxon>
        <taxon>Streptophyta</taxon>
        <taxon>Embryophyta</taxon>
        <taxon>Tracheophyta</taxon>
        <taxon>Spermatophyta</taxon>
        <taxon>Magnoliopsida</taxon>
        <taxon>eudicotyledons</taxon>
        <taxon>Gunneridae</taxon>
        <taxon>Pentapetalae</taxon>
        <taxon>rosids</taxon>
        <taxon>fabids</taxon>
        <taxon>Malpighiales</taxon>
        <taxon>Euphorbiaceae</taxon>
        <taxon>Crotonoideae</taxon>
        <taxon>Manihoteae</taxon>
        <taxon>Manihot</taxon>
    </lineage>
</organism>
<accession>A0A2C9W086</accession>
<feature type="domain" description="F-box" evidence="1">
    <location>
        <begin position="7"/>
        <end position="47"/>
    </location>
</feature>
<protein>
    <recommendedName>
        <fullName evidence="1">F-box domain-containing protein</fullName>
    </recommendedName>
</protein>
<sequence length="416" mass="47305">MADWTFLPKDLLEQISKCLDTSTDLLRFRSVCTAWRSSVSPKPRRLSGAFRILPNDGICRTSFGFYLSKRTIFLIRPPDSDNQMVPGGWLVKIEEDIPDRKRLLNPLSRQQLNPLPSNFPRVMNLLNLRICELGQEYVLHHVNYKPNSSSFSDAGNLYMEKVVMILLNFESDFMLLTIHVSGKLALFRSGDRRWTIIKDMTSPYDDVIVYKGNFYAVDNTGRTVVVGLNSELSLIANPVFGGDKKYLVESNGELLLVDMYLSIDTGEESLSFGEEYLEHLAQYMSERTVRFKVYKLDEQAKSWIVLKSLGDRVLFLGDDSTFAATASDLSGCEGNCIFFVDNFFYARDESPAEGDDGILAGRDVGVYDFENGCIGPLVRYPEHARIFWPPPHWITMTSLEVQTQNKVEELSLKNDD</sequence>
<dbReference type="OMA" id="WGFYLSK"/>
<dbReference type="STRING" id="3983.A0A2C9W086"/>
<dbReference type="PANTHER" id="PTHR47123">
    <property type="entry name" value="F-BOX PROTEIN SKIP23"/>
    <property type="match status" value="1"/>
</dbReference>
<name>A0A2C9W086_MANES</name>
<dbReference type="InterPro" id="IPR036047">
    <property type="entry name" value="F-box-like_dom_sf"/>
</dbReference>
<gene>
    <name evidence="2" type="ORF">MANES_04G069000v8</name>
</gene>
<dbReference type="SUPFAM" id="SSF81383">
    <property type="entry name" value="F-box domain"/>
    <property type="match status" value="1"/>
</dbReference>
<dbReference type="InterPro" id="IPR005174">
    <property type="entry name" value="KIB1-4_b-propeller"/>
</dbReference>
<dbReference type="OrthoDB" id="599103at2759"/>
<dbReference type="InterPro" id="IPR001810">
    <property type="entry name" value="F-box_dom"/>
</dbReference>
<dbReference type="Pfam" id="PF03478">
    <property type="entry name" value="Beta-prop_KIB1-4"/>
    <property type="match status" value="1"/>
</dbReference>